<keyword evidence="2" id="KW-1185">Reference proteome</keyword>
<sequence length="130" mass="14927">MQYVYVLSGWEGSAADSRVLRDAVSRPNGLRVQNGNYYLCDCGYTNGPGFLIPYRGVRYHLDEFKMQNIAPKTIGSIMAVDPLEDEVPEYVVGQPHDQLDNDFVDVVESSQVWTAWRDNLAQSMYNEWRR</sequence>
<dbReference type="PANTHER" id="PTHR22930:SF281">
    <property type="entry name" value="NUCLEASE"/>
    <property type="match status" value="1"/>
</dbReference>
<gene>
    <name evidence="1" type="ORF">DH2020_021698</name>
</gene>
<name>A0ABR0WB74_REHGL</name>
<dbReference type="InterPro" id="IPR045249">
    <property type="entry name" value="HARBI1-like"/>
</dbReference>
<organism evidence="1 2">
    <name type="scientific">Rehmannia glutinosa</name>
    <name type="common">Chinese foxglove</name>
    <dbReference type="NCBI Taxonomy" id="99300"/>
    <lineage>
        <taxon>Eukaryota</taxon>
        <taxon>Viridiplantae</taxon>
        <taxon>Streptophyta</taxon>
        <taxon>Embryophyta</taxon>
        <taxon>Tracheophyta</taxon>
        <taxon>Spermatophyta</taxon>
        <taxon>Magnoliopsida</taxon>
        <taxon>eudicotyledons</taxon>
        <taxon>Gunneridae</taxon>
        <taxon>Pentapetalae</taxon>
        <taxon>asterids</taxon>
        <taxon>lamiids</taxon>
        <taxon>Lamiales</taxon>
        <taxon>Orobanchaceae</taxon>
        <taxon>Rehmannieae</taxon>
        <taxon>Rehmannia</taxon>
    </lineage>
</organism>
<reference evidence="1 2" key="1">
    <citation type="journal article" date="2021" name="Comput. Struct. Biotechnol. J.">
        <title>De novo genome assembly of the potent medicinal plant Rehmannia glutinosa using nanopore technology.</title>
        <authorList>
            <person name="Ma L."/>
            <person name="Dong C."/>
            <person name="Song C."/>
            <person name="Wang X."/>
            <person name="Zheng X."/>
            <person name="Niu Y."/>
            <person name="Chen S."/>
            <person name="Feng W."/>
        </authorList>
    </citation>
    <scope>NUCLEOTIDE SEQUENCE [LARGE SCALE GENOMIC DNA]</scope>
    <source>
        <strain evidence="1">DH-2019</strain>
    </source>
</reference>
<proteinExistence type="predicted"/>
<evidence type="ECO:0000313" key="2">
    <source>
        <dbReference type="Proteomes" id="UP001318860"/>
    </source>
</evidence>
<dbReference type="PANTHER" id="PTHR22930">
    <property type="match status" value="1"/>
</dbReference>
<comment type="caution">
    <text evidence="1">The sequence shown here is derived from an EMBL/GenBank/DDBJ whole genome shotgun (WGS) entry which is preliminary data.</text>
</comment>
<evidence type="ECO:0000313" key="1">
    <source>
        <dbReference type="EMBL" id="KAK6144878.1"/>
    </source>
</evidence>
<dbReference type="EMBL" id="JABTTQ020000012">
    <property type="protein sequence ID" value="KAK6144878.1"/>
    <property type="molecule type" value="Genomic_DNA"/>
</dbReference>
<protein>
    <recommendedName>
        <fullName evidence="3">DDE Tnp4 domain-containing protein</fullName>
    </recommendedName>
</protein>
<accession>A0ABR0WB74</accession>
<evidence type="ECO:0008006" key="3">
    <source>
        <dbReference type="Google" id="ProtNLM"/>
    </source>
</evidence>
<dbReference type="Proteomes" id="UP001318860">
    <property type="component" value="Unassembled WGS sequence"/>
</dbReference>